<dbReference type="GO" id="GO:0033499">
    <property type="term" value="P:galactose catabolic process via UDP-galactose, Leloir pathway"/>
    <property type="evidence" value="ECO:0007669"/>
    <property type="project" value="TreeGrafter"/>
</dbReference>
<evidence type="ECO:0000313" key="1">
    <source>
        <dbReference type="EMBL" id="KAG1821595.1"/>
    </source>
</evidence>
<dbReference type="InterPro" id="IPR011013">
    <property type="entry name" value="Gal_mutarotase_sf_dom"/>
</dbReference>
<dbReference type="GeneID" id="64628818"/>
<dbReference type="InterPro" id="IPR014718">
    <property type="entry name" value="GH-type_carb-bd"/>
</dbReference>
<keyword evidence="2" id="KW-1185">Reference proteome</keyword>
<evidence type="ECO:0000313" key="2">
    <source>
        <dbReference type="Proteomes" id="UP000807769"/>
    </source>
</evidence>
<dbReference type="GO" id="GO:0030246">
    <property type="term" value="F:carbohydrate binding"/>
    <property type="evidence" value="ECO:0007669"/>
    <property type="project" value="InterPro"/>
</dbReference>
<dbReference type="AlphaFoldDB" id="A0A9P7EH07"/>
<sequence>MTIHRIIVQVEGKTHDILIGPENPKDYETFKYTNTIIGRYANRVRVGEHMVKKDGFERLTRPVSNESPEVSLHGGLVGFDFAVWQRLSLENAKLFTPAEIRTIQNSSTSESSNNTAIYAYTSEDGDQGYPGELYLETLVALLPSAQGEKGKLGSIVILYRARLANEGITPINLTQHWGFNLDASLQEGESGKDKLSVKNHRLNIKASHMAELLPNSLPSGKYCPVGGTVHEHNDKLIKEGYPNHGYDHYYLLAPRPCEKLARHRISTKDFDTVKVGEELNIVKEIFDSTNEPVVQLKGEKSGLKVDFDSNQAGLMFYTNNHPNKQFRKKIHGGSGIKDDGYISGCTSHPLPCVFH</sequence>
<proteinExistence type="predicted"/>
<dbReference type="InterPro" id="IPR008183">
    <property type="entry name" value="Aldose_1/G6P_1-epimerase"/>
</dbReference>
<dbReference type="PANTHER" id="PTHR10091:SF0">
    <property type="entry name" value="GALACTOSE MUTAROTASE"/>
    <property type="match status" value="1"/>
</dbReference>
<reference evidence="1" key="1">
    <citation type="journal article" date="2020" name="New Phytol.">
        <title>Comparative genomics reveals dynamic genome evolution in host specialist ectomycorrhizal fungi.</title>
        <authorList>
            <person name="Lofgren L.A."/>
            <person name="Nguyen N.H."/>
            <person name="Vilgalys R."/>
            <person name="Ruytinx J."/>
            <person name="Liao H.L."/>
            <person name="Branco S."/>
            <person name="Kuo A."/>
            <person name="LaButti K."/>
            <person name="Lipzen A."/>
            <person name="Andreopoulos W."/>
            <person name="Pangilinan J."/>
            <person name="Riley R."/>
            <person name="Hundley H."/>
            <person name="Na H."/>
            <person name="Barry K."/>
            <person name="Grigoriev I.V."/>
            <person name="Stajich J.E."/>
            <person name="Kennedy P.G."/>
        </authorList>
    </citation>
    <scope>NUCLEOTIDE SEQUENCE</scope>
    <source>
        <strain evidence="1">MN1</strain>
    </source>
</reference>
<dbReference type="Pfam" id="PF01263">
    <property type="entry name" value="Aldose_epim"/>
    <property type="match status" value="1"/>
</dbReference>
<dbReference type="Gene3D" id="2.70.98.10">
    <property type="match status" value="1"/>
</dbReference>
<dbReference type="Proteomes" id="UP000807769">
    <property type="component" value="Unassembled WGS sequence"/>
</dbReference>
<comment type="caution">
    <text evidence="1">The sequence shown here is derived from an EMBL/GenBank/DDBJ whole genome shotgun (WGS) entry which is preliminary data.</text>
</comment>
<organism evidence="1 2">
    <name type="scientific">Suillus subaureus</name>
    <dbReference type="NCBI Taxonomy" id="48587"/>
    <lineage>
        <taxon>Eukaryota</taxon>
        <taxon>Fungi</taxon>
        <taxon>Dikarya</taxon>
        <taxon>Basidiomycota</taxon>
        <taxon>Agaricomycotina</taxon>
        <taxon>Agaricomycetes</taxon>
        <taxon>Agaricomycetidae</taxon>
        <taxon>Boletales</taxon>
        <taxon>Suillineae</taxon>
        <taxon>Suillaceae</taxon>
        <taxon>Suillus</taxon>
    </lineage>
</organism>
<name>A0A9P7EH07_9AGAM</name>
<accession>A0A9P7EH07</accession>
<dbReference type="PANTHER" id="PTHR10091">
    <property type="entry name" value="ALDOSE-1-EPIMERASE"/>
    <property type="match status" value="1"/>
</dbReference>
<protein>
    <submittedName>
        <fullName evidence="1">Galactose mutarotase-like domain-containing protein</fullName>
    </submittedName>
</protein>
<dbReference type="EMBL" id="JABBWG010000006">
    <property type="protein sequence ID" value="KAG1821595.1"/>
    <property type="molecule type" value="Genomic_DNA"/>
</dbReference>
<dbReference type="GO" id="GO:0004034">
    <property type="term" value="F:aldose 1-epimerase activity"/>
    <property type="evidence" value="ECO:0007669"/>
    <property type="project" value="TreeGrafter"/>
</dbReference>
<dbReference type="GO" id="GO:0006006">
    <property type="term" value="P:glucose metabolic process"/>
    <property type="evidence" value="ECO:0007669"/>
    <property type="project" value="TreeGrafter"/>
</dbReference>
<dbReference type="OrthoDB" id="274691at2759"/>
<dbReference type="RefSeq" id="XP_041196335.1">
    <property type="nucleotide sequence ID" value="XM_041334801.1"/>
</dbReference>
<dbReference type="SUPFAM" id="SSF74650">
    <property type="entry name" value="Galactose mutarotase-like"/>
    <property type="match status" value="1"/>
</dbReference>
<gene>
    <name evidence="1" type="ORF">BJ212DRAFT_1332293</name>
</gene>